<protein>
    <recommendedName>
        <fullName evidence="5">Sec1-like protein</fullName>
    </recommendedName>
</protein>
<dbReference type="Proteomes" id="UP000235145">
    <property type="component" value="Unassembled WGS sequence"/>
</dbReference>
<accession>A0A9R1XHW3</accession>
<feature type="compositionally biased region" description="Acidic residues" evidence="2">
    <location>
        <begin position="629"/>
        <end position="644"/>
    </location>
</feature>
<proteinExistence type="inferred from homology"/>
<dbReference type="OrthoDB" id="549905at2759"/>
<evidence type="ECO:0000256" key="2">
    <source>
        <dbReference type="SAM" id="MobiDB-lite"/>
    </source>
</evidence>
<dbReference type="AlphaFoldDB" id="A0A9R1XHW3"/>
<name>A0A9R1XHW3_LACSA</name>
<dbReference type="SUPFAM" id="SSF56815">
    <property type="entry name" value="Sec1/munc18-like (SM) proteins"/>
    <property type="match status" value="2"/>
</dbReference>
<feature type="region of interest" description="Disordered" evidence="2">
    <location>
        <begin position="624"/>
        <end position="655"/>
    </location>
</feature>
<keyword evidence="4" id="KW-1185">Reference proteome</keyword>
<organism evidence="3 4">
    <name type="scientific">Lactuca sativa</name>
    <name type="common">Garden lettuce</name>
    <dbReference type="NCBI Taxonomy" id="4236"/>
    <lineage>
        <taxon>Eukaryota</taxon>
        <taxon>Viridiplantae</taxon>
        <taxon>Streptophyta</taxon>
        <taxon>Embryophyta</taxon>
        <taxon>Tracheophyta</taxon>
        <taxon>Spermatophyta</taxon>
        <taxon>Magnoliopsida</taxon>
        <taxon>eudicotyledons</taxon>
        <taxon>Gunneridae</taxon>
        <taxon>Pentapetalae</taxon>
        <taxon>asterids</taxon>
        <taxon>campanulids</taxon>
        <taxon>Asterales</taxon>
        <taxon>Asteraceae</taxon>
        <taxon>Cichorioideae</taxon>
        <taxon>Cichorieae</taxon>
        <taxon>Lactucinae</taxon>
        <taxon>Lactuca</taxon>
    </lineage>
</organism>
<evidence type="ECO:0008006" key="5">
    <source>
        <dbReference type="Google" id="ProtNLM"/>
    </source>
</evidence>
<dbReference type="PANTHER" id="PTHR11679">
    <property type="entry name" value="VESICLE PROTEIN SORTING-ASSOCIATED"/>
    <property type="match status" value="1"/>
</dbReference>
<gene>
    <name evidence="3" type="ORF">LSAT_V11C400182680</name>
</gene>
<evidence type="ECO:0000313" key="3">
    <source>
        <dbReference type="EMBL" id="KAJ0213636.1"/>
    </source>
</evidence>
<dbReference type="InterPro" id="IPR027482">
    <property type="entry name" value="Sec1-like_dom2"/>
</dbReference>
<dbReference type="InterPro" id="IPR001619">
    <property type="entry name" value="Sec1-like"/>
</dbReference>
<dbReference type="Gramene" id="rna-gnl|WGS:NBSK|LSAT_4X64481_mrna">
    <property type="protein sequence ID" value="cds-PLY70366.1"/>
    <property type="gene ID" value="gene-LSAT_4X64481"/>
</dbReference>
<dbReference type="Gene3D" id="3.40.50.1910">
    <property type="match status" value="2"/>
</dbReference>
<dbReference type="GO" id="GO:0006886">
    <property type="term" value="P:intracellular protein transport"/>
    <property type="evidence" value="ECO:0000318"/>
    <property type="project" value="GO_Central"/>
</dbReference>
<dbReference type="GO" id="GO:0016192">
    <property type="term" value="P:vesicle-mediated transport"/>
    <property type="evidence" value="ECO:0000318"/>
    <property type="project" value="GO_Central"/>
</dbReference>
<evidence type="ECO:0000313" key="4">
    <source>
        <dbReference type="Proteomes" id="UP000235145"/>
    </source>
</evidence>
<sequence>MAFVNVINCCLDSIRELSEELKGAVVYLDAGCTESFKFLGAFSVLLEMGVLSVCSLESMSSLDMAIDWNQKNDDLTKVVFFTCRLLSDAHRYILRCLTTLQHVSQCTIYISISETGHSAYPDSPLGPDAYHEYQILLVQDYEELKKKNNQNSIHKNGNKPKENPIFEDEGWLQLTPRESDTPKSQPFSTSKDTYDGGPKLMAYVHHFPLILCPFSPKFFVLPSEGSISEAYLSGDQENSISSGLPPLSTGTFHDGEDIPPGVALTAQFLYHLTTKMDLKLEIFSLGDLSRSVGKLITDMSSLYDVGRRKKPAGLLLIDRTVDLLTPCCHGDTLIDRIFSSIPRRTRTPSGPKGTRSRPTNLLRSPLDLQIPLTEILQEIPPKDLHLLQTIEPFLQGWSNTNQLSGNLCSSEIELLSGSLISTENFNGTPFLESILDKRTKEGTTLIKKWLQETIRKEKISVNTKIPPGFERLIKSLSKNESTFTRNKGIIQLAAATSHAMTEKNRAKWDSFISAEKILAINATDTTQNLSSQMCDIINKSLTREPESLISIEDALLLTITGYILAGENFPTSSSTGPFSWQEEHFLKEAIVDAILENPELGKFKFLDGLYDDLEANLKKKRDGGVAKDDFEDDQWGSWDEEDGGDNNNNNTSNENAYSDMQLKLELRDRVDNLFKFFHKLTNLKGGKGRVNWESDNDPYSRKGLLYKLVTRILRKDDVPGLEYHSSTVGRLFKTGFGRFGLGQAKPSLSDQNVILVFVVGGMNAIEVLEVQEALLESGRLDIEVVLGGTTFLTPTNMLDLLLGDSSYI</sequence>
<comment type="caution">
    <text evidence="3">The sequence shown here is derived from an EMBL/GenBank/DDBJ whole genome shotgun (WGS) entry which is preliminary data.</text>
</comment>
<dbReference type="InterPro" id="IPR036045">
    <property type="entry name" value="Sec1-like_sf"/>
</dbReference>
<dbReference type="EMBL" id="NBSK02000004">
    <property type="protein sequence ID" value="KAJ0213636.1"/>
    <property type="molecule type" value="Genomic_DNA"/>
</dbReference>
<reference evidence="3 4" key="1">
    <citation type="journal article" date="2017" name="Nat. Commun.">
        <title>Genome assembly with in vitro proximity ligation data and whole-genome triplication in lettuce.</title>
        <authorList>
            <person name="Reyes-Chin-Wo S."/>
            <person name="Wang Z."/>
            <person name="Yang X."/>
            <person name="Kozik A."/>
            <person name="Arikit S."/>
            <person name="Song C."/>
            <person name="Xia L."/>
            <person name="Froenicke L."/>
            <person name="Lavelle D.O."/>
            <person name="Truco M.J."/>
            <person name="Xia R."/>
            <person name="Zhu S."/>
            <person name="Xu C."/>
            <person name="Xu H."/>
            <person name="Xu X."/>
            <person name="Cox K."/>
            <person name="Korf I."/>
            <person name="Meyers B.C."/>
            <person name="Michelmore R.W."/>
        </authorList>
    </citation>
    <scope>NUCLEOTIDE SEQUENCE [LARGE SCALE GENOMIC DNA]</scope>
    <source>
        <strain evidence="4">cv. Salinas</strain>
        <tissue evidence="3">Seedlings</tissue>
    </source>
</reference>
<evidence type="ECO:0000256" key="1">
    <source>
        <dbReference type="ARBA" id="ARBA00009884"/>
    </source>
</evidence>
<feature type="compositionally biased region" description="Low complexity" evidence="2">
    <location>
        <begin position="645"/>
        <end position="655"/>
    </location>
</feature>
<comment type="similarity">
    <text evidence="1">Belongs to the STXBP/unc-18/SEC1 family.</text>
</comment>